<dbReference type="RefSeq" id="WP_217065516.1">
    <property type="nucleotide sequence ID" value="NZ_JAHQCS010000077.1"/>
</dbReference>
<evidence type="ECO:0000313" key="2">
    <source>
        <dbReference type="Proteomes" id="UP000784880"/>
    </source>
</evidence>
<dbReference type="EMBL" id="JAHQCS010000077">
    <property type="protein sequence ID" value="MBU9711568.1"/>
    <property type="molecule type" value="Genomic_DNA"/>
</dbReference>
<accession>A0ABS6JD22</accession>
<gene>
    <name evidence="1" type="ORF">KS419_07455</name>
</gene>
<sequence>MGWFLFAIVCFYFWQRYQKEAKDIDRRGETIGQEIKKDGYIYLNIGDLDNNENWILAGKYEPIYYVNIYGKVGNYEIKIEESNRLEAVESIQCEAERETYITVNLYKNIYSKYGTVVIDDEQMECLKEIMKTDPYFKKHYDSYMDNN</sequence>
<comment type="caution">
    <text evidence="1">The sequence shown here is derived from an EMBL/GenBank/DDBJ whole genome shotgun (WGS) entry which is preliminary data.</text>
</comment>
<dbReference type="Proteomes" id="UP000784880">
    <property type="component" value="Unassembled WGS sequence"/>
</dbReference>
<organism evidence="1 2">
    <name type="scientific">Evansella tamaricis</name>
    <dbReference type="NCBI Taxonomy" id="2069301"/>
    <lineage>
        <taxon>Bacteria</taxon>
        <taxon>Bacillati</taxon>
        <taxon>Bacillota</taxon>
        <taxon>Bacilli</taxon>
        <taxon>Bacillales</taxon>
        <taxon>Bacillaceae</taxon>
        <taxon>Evansella</taxon>
    </lineage>
</organism>
<reference evidence="1 2" key="1">
    <citation type="submission" date="2021-06" db="EMBL/GenBank/DDBJ databases">
        <title>Bacillus sp. RD4P76, an endophyte from a halophyte.</title>
        <authorList>
            <person name="Sun J.-Q."/>
        </authorList>
    </citation>
    <scope>NUCLEOTIDE SEQUENCE [LARGE SCALE GENOMIC DNA]</scope>
    <source>
        <strain evidence="1 2">CGMCC 1.15917</strain>
    </source>
</reference>
<protein>
    <submittedName>
        <fullName evidence="1">Uncharacterized protein</fullName>
    </submittedName>
</protein>
<evidence type="ECO:0000313" key="1">
    <source>
        <dbReference type="EMBL" id="MBU9711568.1"/>
    </source>
</evidence>
<proteinExistence type="predicted"/>
<name>A0ABS6JD22_9BACI</name>
<keyword evidence="2" id="KW-1185">Reference proteome</keyword>